<evidence type="ECO:0000256" key="1">
    <source>
        <dbReference type="ARBA" id="ARBA00004613"/>
    </source>
</evidence>
<dbReference type="GO" id="GO:0007608">
    <property type="term" value="P:sensory perception of smell"/>
    <property type="evidence" value="ECO:0007669"/>
    <property type="project" value="TreeGrafter"/>
</dbReference>
<dbReference type="InterPro" id="IPR006170">
    <property type="entry name" value="PBP/GOBP"/>
</dbReference>
<gene>
    <name evidence="8" type="primary">Obp19a</name>
</gene>
<dbReference type="InterPro" id="IPR036728">
    <property type="entry name" value="PBP_GOBP_sf"/>
</dbReference>
<keyword evidence="7" id="KW-1185">Reference proteome</keyword>
<sequence>MKLNSLLLLATCALLVDVSQAGVTYEQMRSASKLIRDVCLPKYPKVTEEVADAIQVGNIPYSKDSNCYINCILEMMQSIKKGKFQLDATIKQMEIMLPDSYKEDYRRGIQLCKDSTVGLKNAPNCDPAHALLSCLKSNIKDFVFP</sequence>
<reference evidence="8" key="1">
    <citation type="submission" date="2025-08" db="UniProtKB">
        <authorList>
            <consortium name="RefSeq"/>
        </authorList>
    </citation>
    <scope>IDENTIFICATION</scope>
    <source>
        <strain evidence="8">14028-0561.14</strain>
        <tissue evidence="8">Whole fly</tissue>
    </source>
</reference>
<evidence type="ECO:0000256" key="2">
    <source>
        <dbReference type="ARBA" id="ARBA00008098"/>
    </source>
</evidence>
<feature type="signal peptide" evidence="6">
    <location>
        <begin position="1"/>
        <end position="21"/>
    </location>
</feature>
<dbReference type="SMART" id="SM00708">
    <property type="entry name" value="PhBP"/>
    <property type="match status" value="1"/>
</dbReference>
<evidence type="ECO:0000256" key="6">
    <source>
        <dbReference type="SAM" id="SignalP"/>
    </source>
</evidence>
<proteinExistence type="inferred from homology"/>
<dbReference type="GO" id="GO:0005549">
    <property type="term" value="F:odorant binding"/>
    <property type="evidence" value="ECO:0007669"/>
    <property type="project" value="InterPro"/>
</dbReference>
<feature type="chain" id="PRO_5028445850" evidence="6">
    <location>
        <begin position="22"/>
        <end position="145"/>
    </location>
</feature>
<evidence type="ECO:0000256" key="3">
    <source>
        <dbReference type="ARBA" id="ARBA00022525"/>
    </source>
</evidence>
<dbReference type="Pfam" id="PF01395">
    <property type="entry name" value="PBP_GOBP"/>
    <property type="match status" value="1"/>
</dbReference>
<dbReference type="RefSeq" id="XP_017029000.1">
    <property type="nucleotide sequence ID" value="XM_017173511.3"/>
</dbReference>
<dbReference type="AlphaFoldDB" id="A0A6P4IKS7"/>
<evidence type="ECO:0000313" key="7">
    <source>
        <dbReference type="Proteomes" id="UP001652661"/>
    </source>
</evidence>
<keyword evidence="4 6" id="KW-0732">Signal</keyword>
<accession>A0A6P4IKS7</accession>
<dbReference type="SUPFAM" id="SSF47565">
    <property type="entry name" value="Insect pheromone/odorant-binding proteins"/>
    <property type="match status" value="1"/>
</dbReference>
<comment type="similarity">
    <text evidence="2">Belongs to the PBP/GOBP family.</text>
</comment>
<dbReference type="FunFam" id="1.10.238.20:FF:000001">
    <property type="entry name" value="General odorant-binding protein lush"/>
    <property type="match status" value="1"/>
</dbReference>
<dbReference type="GO" id="GO:0042048">
    <property type="term" value="P:olfactory behavior"/>
    <property type="evidence" value="ECO:0007669"/>
    <property type="project" value="TreeGrafter"/>
</dbReference>
<protein>
    <submittedName>
        <fullName evidence="8">General odorant-binding protein 19a</fullName>
    </submittedName>
</protein>
<dbReference type="OrthoDB" id="6610259at2759"/>
<name>A0A6P4IKS7_DROKI</name>
<comment type="subcellular location">
    <subcellularLocation>
        <location evidence="1">Secreted</location>
    </subcellularLocation>
</comment>
<dbReference type="PANTHER" id="PTHR21364">
    <property type="entry name" value="GENERAL ODORANT-BINDING PROTEIN 19A"/>
    <property type="match status" value="1"/>
</dbReference>
<dbReference type="GO" id="GO:0005576">
    <property type="term" value="C:extracellular region"/>
    <property type="evidence" value="ECO:0007669"/>
    <property type="project" value="UniProtKB-SubCell"/>
</dbReference>
<dbReference type="PANTHER" id="PTHR21364:SF2">
    <property type="entry name" value="GENERAL ODORANT-BINDING PROTEIN 19A"/>
    <property type="match status" value="1"/>
</dbReference>
<dbReference type="Gene3D" id="1.10.238.20">
    <property type="entry name" value="Pheromone/general odorant binding protein domain"/>
    <property type="match status" value="1"/>
</dbReference>
<keyword evidence="5" id="KW-1015">Disulfide bond</keyword>
<evidence type="ECO:0000256" key="5">
    <source>
        <dbReference type="ARBA" id="ARBA00023157"/>
    </source>
</evidence>
<dbReference type="Proteomes" id="UP001652661">
    <property type="component" value="Chromosome X"/>
</dbReference>
<organism evidence="7 8">
    <name type="scientific">Drosophila kikkawai</name>
    <name type="common">Fruit fly</name>
    <dbReference type="NCBI Taxonomy" id="30033"/>
    <lineage>
        <taxon>Eukaryota</taxon>
        <taxon>Metazoa</taxon>
        <taxon>Ecdysozoa</taxon>
        <taxon>Arthropoda</taxon>
        <taxon>Hexapoda</taxon>
        <taxon>Insecta</taxon>
        <taxon>Pterygota</taxon>
        <taxon>Neoptera</taxon>
        <taxon>Endopterygota</taxon>
        <taxon>Diptera</taxon>
        <taxon>Brachycera</taxon>
        <taxon>Muscomorpha</taxon>
        <taxon>Ephydroidea</taxon>
        <taxon>Drosophilidae</taxon>
        <taxon>Drosophila</taxon>
        <taxon>Sophophora</taxon>
    </lineage>
</organism>
<keyword evidence="3" id="KW-0964">Secreted</keyword>
<evidence type="ECO:0000313" key="8">
    <source>
        <dbReference type="RefSeq" id="XP_017029000.1"/>
    </source>
</evidence>
<dbReference type="GO" id="GO:0035275">
    <property type="term" value="F:dibutyl phthalate binding"/>
    <property type="evidence" value="ECO:0007669"/>
    <property type="project" value="TreeGrafter"/>
</dbReference>
<evidence type="ECO:0000256" key="4">
    <source>
        <dbReference type="ARBA" id="ARBA00022729"/>
    </source>
</evidence>
<dbReference type="CDD" id="cd23992">
    <property type="entry name" value="PBP_GOBP"/>
    <property type="match status" value="1"/>
</dbReference>